<dbReference type="AlphaFoldDB" id="A0A6L2P184"/>
<organism evidence="2">
    <name type="scientific">Tanacetum cinerariifolium</name>
    <name type="common">Dalmatian daisy</name>
    <name type="synonym">Chrysanthemum cinerariifolium</name>
    <dbReference type="NCBI Taxonomy" id="118510"/>
    <lineage>
        <taxon>Eukaryota</taxon>
        <taxon>Viridiplantae</taxon>
        <taxon>Streptophyta</taxon>
        <taxon>Embryophyta</taxon>
        <taxon>Tracheophyta</taxon>
        <taxon>Spermatophyta</taxon>
        <taxon>Magnoliopsida</taxon>
        <taxon>eudicotyledons</taxon>
        <taxon>Gunneridae</taxon>
        <taxon>Pentapetalae</taxon>
        <taxon>asterids</taxon>
        <taxon>campanulids</taxon>
        <taxon>Asterales</taxon>
        <taxon>Asteraceae</taxon>
        <taxon>Asteroideae</taxon>
        <taxon>Anthemideae</taxon>
        <taxon>Anthemidinae</taxon>
        <taxon>Tanacetum</taxon>
    </lineage>
</organism>
<dbReference type="GO" id="GO:0003964">
    <property type="term" value="F:RNA-directed DNA polymerase activity"/>
    <property type="evidence" value="ECO:0007669"/>
    <property type="project" value="UniProtKB-KW"/>
</dbReference>
<feature type="transmembrane region" description="Helical" evidence="1">
    <location>
        <begin position="165"/>
        <end position="189"/>
    </location>
</feature>
<evidence type="ECO:0000313" key="2">
    <source>
        <dbReference type="EMBL" id="GEU92183.1"/>
    </source>
</evidence>
<sequence length="326" mass="36966">MEFPRKLSSTQQADLEIDVSNEEIKKVVWDCGIDKSPGPDGFTFGMFKGVELGRSMQLSHMFYADDVIFVRQCNDSNIDTLVHVLDCFYRASGLRINMCKSKLMRISVGEEIVNQAASKIGCLALKVPFSYLGTKVGGIMSRSHSWKEIIDSMVVCLSKWKMKTLLIGGRLTLLKSVLVSMPIFYMSIFKVPMKVLRRMESIRCYFFNGVDLGQKKPIWFKRNNVLASKLKGGLGVSSLYALNRALMFKWVWRFTTQRSSLWARVIKAIHGDDGNMGKYHKSAISSMSAFSALQSSLRRYCLKIWSLEPFIGVVIDVMFLLVRLIG</sequence>
<evidence type="ECO:0000256" key="1">
    <source>
        <dbReference type="SAM" id="Phobius"/>
    </source>
</evidence>
<keyword evidence="1" id="KW-0812">Transmembrane</keyword>
<dbReference type="EMBL" id="BKCJ010010568">
    <property type="protein sequence ID" value="GEU92183.1"/>
    <property type="molecule type" value="Genomic_DNA"/>
</dbReference>
<dbReference type="PANTHER" id="PTHR33116:SF79">
    <property type="entry name" value="REVERSE TRANSCRIPTASE DOMAIN, ZINC FINGER, CCHC-TYPE-RELATED"/>
    <property type="match status" value="1"/>
</dbReference>
<proteinExistence type="predicted"/>
<name>A0A6L2P184_TANCI</name>
<keyword evidence="1" id="KW-0472">Membrane</keyword>
<accession>A0A6L2P184</accession>
<reference evidence="2" key="1">
    <citation type="journal article" date="2019" name="Sci. Rep.">
        <title>Draft genome of Tanacetum cinerariifolium, the natural source of mosquito coil.</title>
        <authorList>
            <person name="Yamashiro T."/>
            <person name="Shiraishi A."/>
            <person name="Satake H."/>
            <person name="Nakayama K."/>
        </authorList>
    </citation>
    <scope>NUCLEOTIDE SEQUENCE</scope>
</reference>
<keyword evidence="1" id="KW-1133">Transmembrane helix</keyword>
<comment type="caution">
    <text evidence="2">The sequence shown here is derived from an EMBL/GenBank/DDBJ whole genome shotgun (WGS) entry which is preliminary data.</text>
</comment>
<keyword evidence="2" id="KW-0808">Transferase</keyword>
<keyword evidence="2" id="KW-0695">RNA-directed DNA polymerase</keyword>
<protein>
    <submittedName>
        <fullName evidence="2">RNA-directed DNA polymerase, eukaryota, reverse transcriptase zinc-binding domain protein</fullName>
    </submittedName>
</protein>
<gene>
    <name evidence="2" type="ORF">Tci_064161</name>
</gene>
<feature type="transmembrane region" description="Helical" evidence="1">
    <location>
        <begin position="304"/>
        <end position="325"/>
    </location>
</feature>
<keyword evidence="2" id="KW-0548">Nucleotidyltransferase</keyword>
<dbReference type="PANTHER" id="PTHR33116">
    <property type="entry name" value="REVERSE TRANSCRIPTASE ZINC-BINDING DOMAIN-CONTAINING PROTEIN-RELATED-RELATED"/>
    <property type="match status" value="1"/>
</dbReference>